<evidence type="ECO:0000256" key="1">
    <source>
        <dbReference type="SAM" id="Phobius"/>
    </source>
</evidence>
<dbReference type="EMBL" id="CAFAAI010000124">
    <property type="protein sequence ID" value="CAB4797384.1"/>
    <property type="molecule type" value="Genomic_DNA"/>
</dbReference>
<feature type="transmembrane region" description="Helical" evidence="1">
    <location>
        <begin position="14"/>
        <end position="36"/>
    </location>
</feature>
<sequence>MEINQLFGLPAHPILVHAAVVLVPLAVIGLLLIALLPSLRPKYSFLVAIVAFVATGSVGLAQGSGEAFLESVKRTQLVVDHAQMGEDLLPWAFGVLLAAAFLALVEVMRRRDKPLNLPAKATSIVVVVFSLLVSAGAIYTVIKIGHSGAKATWNSVKP</sequence>
<feature type="domain" description="DUF2231" evidence="2">
    <location>
        <begin position="8"/>
        <end position="154"/>
    </location>
</feature>
<evidence type="ECO:0000313" key="3">
    <source>
        <dbReference type="EMBL" id="CAB4797384.1"/>
    </source>
</evidence>
<gene>
    <name evidence="3" type="ORF">UFOPK2992_00817</name>
</gene>
<keyword evidence="1" id="KW-0812">Transmembrane</keyword>
<feature type="transmembrane region" description="Helical" evidence="1">
    <location>
        <begin position="121"/>
        <end position="142"/>
    </location>
</feature>
<feature type="transmembrane region" description="Helical" evidence="1">
    <location>
        <begin position="43"/>
        <end position="61"/>
    </location>
</feature>
<evidence type="ECO:0000259" key="2">
    <source>
        <dbReference type="Pfam" id="PF09990"/>
    </source>
</evidence>
<name>A0A6J6XNZ3_9ZZZZ</name>
<accession>A0A6J6XNZ3</accession>
<proteinExistence type="predicted"/>
<dbReference type="InterPro" id="IPR019251">
    <property type="entry name" value="DUF2231_TM"/>
</dbReference>
<keyword evidence="1" id="KW-1133">Transmembrane helix</keyword>
<protein>
    <submittedName>
        <fullName evidence="3">Unannotated protein</fullName>
    </submittedName>
</protein>
<reference evidence="3" key="1">
    <citation type="submission" date="2020-05" db="EMBL/GenBank/DDBJ databases">
        <authorList>
            <person name="Chiriac C."/>
            <person name="Salcher M."/>
            <person name="Ghai R."/>
            <person name="Kavagutti S V."/>
        </authorList>
    </citation>
    <scope>NUCLEOTIDE SEQUENCE</scope>
</reference>
<feature type="transmembrane region" description="Helical" evidence="1">
    <location>
        <begin position="88"/>
        <end position="109"/>
    </location>
</feature>
<dbReference type="Pfam" id="PF09990">
    <property type="entry name" value="DUF2231"/>
    <property type="match status" value="1"/>
</dbReference>
<dbReference type="AlphaFoldDB" id="A0A6J6XNZ3"/>
<keyword evidence="1" id="KW-0472">Membrane</keyword>
<organism evidence="3">
    <name type="scientific">freshwater metagenome</name>
    <dbReference type="NCBI Taxonomy" id="449393"/>
    <lineage>
        <taxon>unclassified sequences</taxon>
        <taxon>metagenomes</taxon>
        <taxon>ecological metagenomes</taxon>
    </lineage>
</organism>